<comment type="caution">
    <text evidence="2">The sequence shown here is derived from an EMBL/GenBank/DDBJ whole genome shotgun (WGS) entry which is preliminary data.</text>
</comment>
<name>A0A5R9AAV6_9MICC</name>
<gene>
    <name evidence="2" type="ORF">FEF27_06980</name>
</gene>
<keyword evidence="1" id="KW-1133">Transmembrane helix</keyword>
<keyword evidence="1" id="KW-0812">Transmembrane</keyword>
<keyword evidence="1" id="KW-0472">Membrane</keyword>
<feature type="transmembrane region" description="Helical" evidence="1">
    <location>
        <begin position="147"/>
        <end position="164"/>
    </location>
</feature>
<reference evidence="2 3" key="1">
    <citation type="submission" date="2019-05" db="EMBL/GenBank/DDBJ databases">
        <title>Nesterenkonia sp. GY239, isolated from the Southern Atlantic Ocean.</title>
        <authorList>
            <person name="Zhang G."/>
        </authorList>
    </citation>
    <scope>NUCLEOTIDE SEQUENCE [LARGE SCALE GENOMIC DNA]</scope>
    <source>
        <strain evidence="2 3">GY239</strain>
    </source>
</reference>
<proteinExistence type="predicted"/>
<accession>A0A5R9AAV6</accession>
<feature type="transmembrane region" description="Helical" evidence="1">
    <location>
        <begin position="88"/>
        <end position="108"/>
    </location>
</feature>
<evidence type="ECO:0000256" key="1">
    <source>
        <dbReference type="SAM" id="Phobius"/>
    </source>
</evidence>
<feature type="transmembrane region" description="Helical" evidence="1">
    <location>
        <begin position="176"/>
        <end position="193"/>
    </location>
</feature>
<feature type="transmembrane region" description="Helical" evidence="1">
    <location>
        <begin position="114"/>
        <end position="135"/>
    </location>
</feature>
<dbReference type="InterPro" id="IPR036259">
    <property type="entry name" value="MFS_trans_sf"/>
</dbReference>
<sequence length="265" mass="28572">MSEHAAESRWVSWVGIGLFVALASAGYFYNLTFIQLGVVDLGSRVLELPAGRIAQAMALLAGVTLVVALGTGLVMHRRRWSESFKFKLQLLAAVAVLQTALTLVAPLLRSQTELTVWIVLASIGLGLGVPCLFGLTCDLVPIRHRGIVAAAVTSAAFLPAAVFASDWRIDQFAAQMVWFMIPSTVGLLVLAFYPMASDGFPGATAPPGQLRSRALCASRCARVAENCVHTLPGTHVRCLLRRQLGVHTHYRYAYLPQVRMGLCGV</sequence>
<dbReference type="Proteomes" id="UP000306544">
    <property type="component" value="Unassembled WGS sequence"/>
</dbReference>
<organism evidence="2 3">
    <name type="scientific">Nesterenkonia sphaerica</name>
    <dbReference type="NCBI Taxonomy" id="1804988"/>
    <lineage>
        <taxon>Bacteria</taxon>
        <taxon>Bacillati</taxon>
        <taxon>Actinomycetota</taxon>
        <taxon>Actinomycetes</taxon>
        <taxon>Micrococcales</taxon>
        <taxon>Micrococcaceae</taxon>
        <taxon>Nesterenkonia</taxon>
    </lineage>
</organism>
<dbReference type="EMBL" id="VAWA01000007">
    <property type="protein sequence ID" value="TLP75768.1"/>
    <property type="molecule type" value="Genomic_DNA"/>
</dbReference>
<protein>
    <submittedName>
        <fullName evidence="2">MFS transporter</fullName>
    </submittedName>
</protein>
<keyword evidence="3" id="KW-1185">Reference proteome</keyword>
<dbReference type="RefSeq" id="WP_138170133.1">
    <property type="nucleotide sequence ID" value="NZ_VAWA01000007.1"/>
</dbReference>
<feature type="transmembrane region" description="Helical" evidence="1">
    <location>
        <begin position="12"/>
        <end position="33"/>
    </location>
</feature>
<dbReference type="Gene3D" id="1.20.1250.20">
    <property type="entry name" value="MFS general substrate transporter like domains"/>
    <property type="match status" value="1"/>
</dbReference>
<dbReference type="AlphaFoldDB" id="A0A5R9AAV6"/>
<dbReference type="SUPFAM" id="SSF103473">
    <property type="entry name" value="MFS general substrate transporter"/>
    <property type="match status" value="1"/>
</dbReference>
<dbReference type="OrthoDB" id="9553540at2"/>
<evidence type="ECO:0000313" key="3">
    <source>
        <dbReference type="Proteomes" id="UP000306544"/>
    </source>
</evidence>
<evidence type="ECO:0000313" key="2">
    <source>
        <dbReference type="EMBL" id="TLP75768.1"/>
    </source>
</evidence>
<feature type="transmembrane region" description="Helical" evidence="1">
    <location>
        <begin position="53"/>
        <end position="76"/>
    </location>
</feature>